<reference evidence="2 3" key="1">
    <citation type="submission" date="2014-12" db="EMBL/GenBank/DDBJ databases">
        <title>Draft genome sequence of Paenibacillus kamchatkensis strain B-2647.</title>
        <authorList>
            <person name="Karlyshev A.V."/>
            <person name="Kudryashova E.B."/>
        </authorList>
    </citation>
    <scope>NUCLEOTIDE SEQUENCE [LARGE SCALE GENOMIC DNA]</scope>
    <source>
        <strain evidence="2 3">VKM B-2647</strain>
    </source>
</reference>
<dbReference type="PANTHER" id="PTHR42850">
    <property type="entry name" value="METALLOPHOSPHOESTERASE"/>
    <property type="match status" value="1"/>
</dbReference>
<comment type="caution">
    <text evidence="2">The sequence shown here is derived from an EMBL/GenBank/DDBJ whole genome shotgun (WGS) entry which is preliminary data.</text>
</comment>
<dbReference type="InterPro" id="IPR050126">
    <property type="entry name" value="Ap4A_hydrolase"/>
</dbReference>
<dbReference type="CDD" id="cd00144">
    <property type="entry name" value="MPP_PPP_family"/>
    <property type="match status" value="1"/>
</dbReference>
<sequence length="247" mass="28612">MKRVLAISDIHGYIDPLQRLLEEVKYRFEADQLIFLGDYVDRGPDSKAVIELVRQLVKDGLAIALRGNHDQMFLDFLTNRNNDAMADTLFIRNGGMSTIQSYYGLNWFDENNQRGSIARAREFILSNYKHHVEFLRSLPFYHETERHLFVHAGINTRHEDWRRQPKEDFLWIRGEFINNPHSAGKMVVFGHTPTVNIHDNLAIWFSGDKIGIDGGCAFGYQLNCLEITEDGYKTYSVPQKIMTEEAV</sequence>
<dbReference type="InterPro" id="IPR004843">
    <property type="entry name" value="Calcineurin-like_PHP"/>
</dbReference>
<evidence type="ECO:0000259" key="1">
    <source>
        <dbReference type="Pfam" id="PF00149"/>
    </source>
</evidence>
<dbReference type="Pfam" id="PF00149">
    <property type="entry name" value="Metallophos"/>
    <property type="match status" value="1"/>
</dbReference>
<dbReference type="Gene3D" id="3.60.21.10">
    <property type="match status" value="1"/>
</dbReference>
<protein>
    <submittedName>
        <fullName evidence="2">Metallophosphoesterase</fullName>
    </submittedName>
</protein>
<dbReference type="RefSeq" id="WP_041045307.1">
    <property type="nucleotide sequence ID" value="NZ_JXAK01000003.1"/>
</dbReference>
<dbReference type="PANTHER" id="PTHR42850:SF4">
    <property type="entry name" value="ZINC-DEPENDENT ENDOPOLYPHOSPHATASE"/>
    <property type="match status" value="1"/>
</dbReference>
<keyword evidence="3" id="KW-1185">Reference proteome</keyword>
<gene>
    <name evidence="2" type="ORF">SD70_02365</name>
</gene>
<dbReference type="Proteomes" id="UP000031967">
    <property type="component" value="Unassembled WGS sequence"/>
</dbReference>
<name>A0ABR5AM49_9BACL</name>
<dbReference type="EMBL" id="JXAK01000003">
    <property type="protein sequence ID" value="KIL42050.1"/>
    <property type="molecule type" value="Genomic_DNA"/>
</dbReference>
<accession>A0ABR5AM49</accession>
<evidence type="ECO:0000313" key="2">
    <source>
        <dbReference type="EMBL" id="KIL42050.1"/>
    </source>
</evidence>
<organism evidence="2 3">
    <name type="scientific">Gordoniibacillus kamchatkensis</name>
    <dbReference type="NCBI Taxonomy" id="1590651"/>
    <lineage>
        <taxon>Bacteria</taxon>
        <taxon>Bacillati</taxon>
        <taxon>Bacillota</taxon>
        <taxon>Bacilli</taxon>
        <taxon>Bacillales</taxon>
        <taxon>Paenibacillaceae</taxon>
        <taxon>Gordoniibacillus</taxon>
    </lineage>
</organism>
<dbReference type="InterPro" id="IPR029052">
    <property type="entry name" value="Metallo-depent_PP-like"/>
</dbReference>
<evidence type="ECO:0000313" key="3">
    <source>
        <dbReference type="Proteomes" id="UP000031967"/>
    </source>
</evidence>
<dbReference type="SUPFAM" id="SSF56300">
    <property type="entry name" value="Metallo-dependent phosphatases"/>
    <property type="match status" value="1"/>
</dbReference>
<feature type="domain" description="Calcineurin-like phosphoesterase" evidence="1">
    <location>
        <begin position="3"/>
        <end position="195"/>
    </location>
</feature>
<proteinExistence type="predicted"/>